<dbReference type="EMBL" id="BAGZ01000003">
    <property type="protein sequence ID" value="GAB76948.1"/>
    <property type="molecule type" value="Genomic_DNA"/>
</dbReference>
<organism evidence="2 3">
    <name type="scientific">Austwickia chelonae NBRC 105200</name>
    <dbReference type="NCBI Taxonomy" id="1184607"/>
    <lineage>
        <taxon>Bacteria</taxon>
        <taxon>Bacillati</taxon>
        <taxon>Actinomycetota</taxon>
        <taxon>Actinomycetes</taxon>
        <taxon>Micrococcales</taxon>
        <taxon>Dermatophilaceae</taxon>
        <taxon>Austwickia</taxon>
    </lineage>
</organism>
<dbReference type="STRING" id="100225.SAMN05421595_2084"/>
<feature type="region of interest" description="Disordered" evidence="1">
    <location>
        <begin position="48"/>
        <end position="68"/>
    </location>
</feature>
<evidence type="ECO:0000313" key="3">
    <source>
        <dbReference type="Proteomes" id="UP000008495"/>
    </source>
</evidence>
<proteinExistence type="predicted"/>
<evidence type="ECO:0000313" key="2">
    <source>
        <dbReference type="EMBL" id="GAB76948.1"/>
    </source>
</evidence>
<dbReference type="eggNOG" id="ENOG5032D4R">
    <property type="taxonomic scope" value="Bacteria"/>
</dbReference>
<name>K6V477_9MICO</name>
<comment type="caution">
    <text evidence="2">The sequence shown here is derived from an EMBL/GenBank/DDBJ whole genome shotgun (WGS) entry which is preliminary data.</text>
</comment>
<reference evidence="2 3" key="1">
    <citation type="submission" date="2012-08" db="EMBL/GenBank/DDBJ databases">
        <title>Whole genome shotgun sequence of Austwickia chelonae NBRC 105200.</title>
        <authorList>
            <person name="Yoshida I."/>
            <person name="Hosoyama A."/>
            <person name="Tsuchikane K."/>
            <person name="Katsumata H."/>
            <person name="Ando Y."/>
            <person name="Ohji S."/>
            <person name="Hamada M."/>
            <person name="Tamura T."/>
            <person name="Yamazoe A."/>
            <person name="Yamazaki S."/>
            <person name="Fujita N."/>
        </authorList>
    </citation>
    <scope>NUCLEOTIDE SEQUENCE [LARGE SCALE GENOMIC DNA]</scope>
    <source>
        <strain evidence="2 3">NBRC 105200</strain>
    </source>
</reference>
<keyword evidence="3" id="KW-1185">Reference proteome</keyword>
<evidence type="ECO:0000256" key="1">
    <source>
        <dbReference type="SAM" id="MobiDB-lite"/>
    </source>
</evidence>
<dbReference type="AlphaFoldDB" id="K6V477"/>
<gene>
    <name evidence="2" type="ORF">AUCHE_03_01660</name>
</gene>
<accession>K6V477</accession>
<sequence>MNSLWAVVLALAPSVGIGFLFYKVMKALLEGDRNERLAHARWEAGLVSSDKGAPLGSQRPGESGGRTA</sequence>
<dbReference type="Proteomes" id="UP000008495">
    <property type="component" value="Unassembled WGS sequence"/>
</dbReference>
<protein>
    <submittedName>
        <fullName evidence="2">Uncharacterized protein</fullName>
    </submittedName>
</protein>